<keyword evidence="9" id="KW-1185">Reference proteome</keyword>
<feature type="transmembrane region" description="Helical" evidence="7">
    <location>
        <begin position="322"/>
        <end position="340"/>
    </location>
</feature>
<dbReference type="GeneID" id="56080386"/>
<evidence type="ECO:0000313" key="9">
    <source>
        <dbReference type="Proteomes" id="UP000509667"/>
    </source>
</evidence>
<dbReference type="GO" id="GO:0043190">
    <property type="term" value="C:ATP-binding cassette (ABC) transporter complex"/>
    <property type="evidence" value="ECO:0007669"/>
    <property type="project" value="InterPro"/>
</dbReference>
<comment type="similarity">
    <text evidence="2">Belongs to the ABC-3 integral membrane protein family.</text>
</comment>
<evidence type="ECO:0000313" key="8">
    <source>
        <dbReference type="EMBL" id="QLH79608.1"/>
    </source>
</evidence>
<dbReference type="PANTHER" id="PTHR30477:SF0">
    <property type="entry name" value="METAL TRANSPORT SYSTEM MEMBRANE PROTEIN TM_0125-RELATED"/>
    <property type="match status" value="1"/>
</dbReference>
<feature type="transmembrane region" description="Helical" evidence="7">
    <location>
        <begin position="253"/>
        <end position="284"/>
    </location>
</feature>
<dbReference type="SUPFAM" id="SSF81345">
    <property type="entry name" value="ABC transporter involved in vitamin B12 uptake, BtuC"/>
    <property type="match status" value="1"/>
</dbReference>
<feature type="transmembrane region" description="Helical" evidence="7">
    <location>
        <begin position="175"/>
        <end position="198"/>
    </location>
</feature>
<feature type="transmembrane region" description="Helical" evidence="7">
    <location>
        <begin position="82"/>
        <end position="102"/>
    </location>
</feature>
<dbReference type="AlphaFoldDB" id="A0A7D5T280"/>
<evidence type="ECO:0000256" key="5">
    <source>
        <dbReference type="ARBA" id="ARBA00023136"/>
    </source>
</evidence>
<dbReference type="RefSeq" id="WP_179909473.1">
    <property type="nucleotide sequence ID" value="NZ_CP058910.1"/>
</dbReference>
<evidence type="ECO:0000256" key="1">
    <source>
        <dbReference type="ARBA" id="ARBA00004141"/>
    </source>
</evidence>
<evidence type="ECO:0000256" key="3">
    <source>
        <dbReference type="ARBA" id="ARBA00022692"/>
    </source>
</evidence>
<gene>
    <name evidence="8" type="ORF">HZS55_20945</name>
</gene>
<evidence type="ECO:0000256" key="4">
    <source>
        <dbReference type="ARBA" id="ARBA00022989"/>
    </source>
</evidence>
<feature type="transmembrane region" description="Helical" evidence="7">
    <location>
        <begin position="138"/>
        <end position="155"/>
    </location>
</feature>
<dbReference type="Proteomes" id="UP000509667">
    <property type="component" value="Chromosome"/>
</dbReference>
<dbReference type="KEGG" id="hrr:HZS55_20945"/>
<protein>
    <submittedName>
        <fullName evidence="8">Metal ABC transporter permease</fullName>
    </submittedName>
</protein>
<feature type="transmembrane region" description="Helical" evidence="7">
    <location>
        <begin position="296"/>
        <end position="316"/>
    </location>
</feature>
<dbReference type="Gene3D" id="1.10.3470.10">
    <property type="entry name" value="ABC transporter involved in vitamin B12 uptake, BtuC"/>
    <property type="match status" value="1"/>
</dbReference>
<organism evidence="8 9">
    <name type="scientific">Halosimplex rubrum</name>
    <dbReference type="NCBI Taxonomy" id="869889"/>
    <lineage>
        <taxon>Archaea</taxon>
        <taxon>Methanobacteriati</taxon>
        <taxon>Methanobacteriota</taxon>
        <taxon>Stenosarchaea group</taxon>
        <taxon>Halobacteria</taxon>
        <taxon>Halobacteriales</taxon>
        <taxon>Haloarculaceae</taxon>
        <taxon>Halosimplex</taxon>
    </lineage>
</organism>
<keyword evidence="3 7" id="KW-0812">Transmembrane</keyword>
<dbReference type="EMBL" id="CP058910">
    <property type="protein sequence ID" value="QLH79608.1"/>
    <property type="molecule type" value="Genomic_DNA"/>
</dbReference>
<keyword evidence="5 7" id="KW-0472">Membrane</keyword>
<sequence>MSAGAAAALAATVLAAVDPSLVTPSVVDPSLALPLQGGLGAVGDLVFGVLLWVLEQWYWLMDWAYYLTGLEMLNPRFRFMQRAILVGLCVGVMAPLIGTFLVHRQLALIGDALAHTGFAGVAVGLFLNAVIDLGVSPYLTAVIVAMIAALCIELISETTDAYNDVSMAIVLSTGFALGTTLISLNAGGLAVGVDQFLFGNLSTVSPQSAAILLVLFAVIVGTVAVTRNQLLYVTFDETAAEVSGIPVNWYNRVMVMLTAMVVVGAMQIMGVILVAAMLVVPVAGATQVSRSFSESLVVSVVLAELAVLLGIAAAYYGGVTAGGVIVLFAVGIYVCAVAVGKIQSARGERTTPDTGSIEADGADIGLAAEDD</sequence>
<evidence type="ECO:0000256" key="6">
    <source>
        <dbReference type="SAM" id="MobiDB-lite"/>
    </source>
</evidence>
<keyword evidence="4 7" id="KW-1133">Transmembrane helix</keyword>
<feature type="transmembrane region" description="Helical" evidence="7">
    <location>
        <begin position="108"/>
        <end position="131"/>
    </location>
</feature>
<dbReference type="CDD" id="cd06550">
    <property type="entry name" value="TM_ABC_iron-siderophores_like"/>
    <property type="match status" value="1"/>
</dbReference>
<dbReference type="InterPro" id="IPR001626">
    <property type="entry name" value="ABC_TroCD"/>
</dbReference>
<evidence type="ECO:0000256" key="7">
    <source>
        <dbReference type="SAM" id="Phobius"/>
    </source>
</evidence>
<feature type="transmembrane region" description="Helical" evidence="7">
    <location>
        <begin position="39"/>
        <end position="61"/>
    </location>
</feature>
<comment type="subcellular location">
    <subcellularLocation>
        <location evidence="1">Membrane</location>
        <topology evidence="1">Multi-pass membrane protein</topology>
    </subcellularLocation>
</comment>
<dbReference type="PANTHER" id="PTHR30477">
    <property type="entry name" value="ABC-TRANSPORTER METAL-BINDING PROTEIN"/>
    <property type="match status" value="1"/>
</dbReference>
<evidence type="ECO:0000256" key="2">
    <source>
        <dbReference type="ARBA" id="ARBA00008034"/>
    </source>
</evidence>
<feature type="transmembrane region" description="Helical" evidence="7">
    <location>
        <begin position="210"/>
        <end position="233"/>
    </location>
</feature>
<dbReference type="InterPro" id="IPR037294">
    <property type="entry name" value="ABC_BtuC-like"/>
</dbReference>
<feature type="region of interest" description="Disordered" evidence="6">
    <location>
        <begin position="347"/>
        <end position="371"/>
    </location>
</feature>
<reference evidence="8 9" key="1">
    <citation type="submission" date="2020-07" db="EMBL/GenBank/DDBJ databases">
        <title>Halosimplex pelagicum sp. nov. and Halosimplex rubrum sp. nov., isolated from salted brown alga Laminaria, and emended description of the genus Halosimplex.</title>
        <authorList>
            <person name="Cui H."/>
        </authorList>
    </citation>
    <scope>NUCLEOTIDE SEQUENCE [LARGE SCALE GENOMIC DNA]</scope>
    <source>
        <strain evidence="8 9">R27</strain>
    </source>
</reference>
<name>A0A7D5T280_9EURY</name>
<dbReference type="Pfam" id="PF00950">
    <property type="entry name" value="ABC-3"/>
    <property type="match status" value="1"/>
</dbReference>
<dbReference type="GO" id="GO:0055085">
    <property type="term" value="P:transmembrane transport"/>
    <property type="evidence" value="ECO:0007669"/>
    <property type="project" value="InterPro"/>
</dbReference>
<accession>A0A7D5T280</accession>
<proteinExistence type="inferred from homology"/>